<dbReference type="CDD" id="cd06261">
    <property type="entry name" value="TM_PBP2"/>
    <property type="match status" value="1"/>
</dbReference>
<evidence type="ECO:0000256" key="6">
    <source>
        <dbReference type="ARBA" id="ARBA00022927"/>
    </source>
</evidence>
<dbReference type="InterPro" id="IPR000515">
    <property type="entry name" value="MetI-like"/>
</dbReference>
<evidence type="ECO:0000256" key="1">
    <source>
        <dbReference type="ARBA" id="ARBA00004651"/>
    </source>
</evidence>
<evidence type="ECO:0000313" key="12">
    <source>
        <dbReference type="Proteomes" id="UP001062776"/>
    </source>
</evidence>
<sequence length="328" mass="34607">MPERRVRAMSVSALWEFLLRRRSALCAACILCLLIMAALAAPLYAHVIGVDPMESNLAGSVMRNGTMQDVMQANDNPLHLGLSPIGPSWRWGAYALGADSQGRDVAARLLYGGRSSLLIAISAACLSLIAATSCGLIAGYCGGWVDLLISRLLDILWAVPVYLFAISLSVVTIGHDLSLGPFHLSADSLLLPIVIIALIYVPYAARPIRARTKSLSNAGFVLAARGLGASSWRIVLREILPLLAETVLVLAPLIMALCLLAESALSFLSLGVQAPAASWGSLIHDGEGLIYSRPVVAIAPGLAIIVTVLCLNALGDAAQAELRAKGQR</sequence>
<keyword evidence="6" id="KW-0653">Protein transport</keyword>
<dbReference type="InterPro" id="IPR050366">
    <property type="entry name" value="BP-dependent_transpt_permease"/>
</dbReference>
<keyword evidence="7 9" id="KW-1133">Transmembrane helix</keyword>
<keyword evidence="12" id="KW-1185">Reference proteome</keyword>
<dbReference type="EMBL" id="BAPV01000004">
    <property type="protein sequence ID" value="GBQ85380.1"/>
    <property type="molecule type" value="Genomic_DNA"/>
</dbReference>
<evidence type="ECO:0000256" key="7">
    <source>
        <dbReference type="ARBA" id="ARBA00022989"/>
    </source>
</evidence>
<evidence type="ECO:0000256" key="9">
    <source>
        <dbReference type="RuleBase" id="RU363032"/>
    </source>
</evidence>
<keyword evidence="2 9" id="KW-0813">Transport</keyword>
<gene>
    <name evidence="11" type="ORF">AA0535_0748</name>
</gene>
<feature type="transmembrane region" description="Helical" evidence="9">
    <location>
        <begin position="247"/>
        <end position="270"/>
    </location>
</feature>
<evidence type="ECO:0000256" key="3">
    <source>
        <dbReference type="ARBA" id="ARBA00022475"/>
    </source>
</evidence>
<dbReference type="PROSITE" id="PS50928">
    <property type="entry name" value="ABC_TM1"/>
    <property type="match status" value="1"/>
</dbReference>
<reference evidence="11" key="1">
    <citation type="submission" date="2013-04" db="EMBL/GenBank/DDBJ databases">
        <title>The genome sequencing project of 58 acetic acid bacteria.</title>
        <authorList>
            <person name="Okamoto-Kainuma A."/>
            <person name="Ishikawa M."/>
            <person name="Umino S."/>
            <person name="Koizumi Y."/>
            <person name="Shiwa Y."/>
            <person name="Yoshikawa H."/>
            <person name="Matsutani M."/>
            <person name="Matsushita K."/>
        </authorList>
    </citation>
    <scope>NUCLEOTIDE SEQUENCE</scope>
    <source>
        <strain evidence="11">NRIC 0535</strain>
    </source>
</reference>
<dbReference type="SUPFAM" id="SSF161098">
    <property type="entry name" value="MetI-like"/>
    <property type="match status" value="1"/>
</dbReference>
<keyword evidence="8 9" id="KW-0472">Membrane</keyword>
<proteinExistence type="inferred from homology"/>
<evidence type="ECO:0000256" key="5">
    <source>
        <dbReference type="ARBA" id="ARBA00022856"/>
    </source>
</evidence>
<evidence type="ECO:0000256" key="4">
    <source>
        <dbReference type="ARBA" id="ARBA00022692"/>
    </source>
</evidence>
<protein>
    <submittedName>
        <fullName evidence="11">Peptide ABC transporter permease</fullName>
    </submittedName>
</protein>
<dbReference type="InterPro" id="IPR035906">
    <property type="entry name" value="MetI-like_sf"/>
</dbReference>
<evidence type="ECO:0000256" key="8">
    <source>
        <dbReference type="ARBA" id="ARBA00023136"/>
    </source>
</evidence>
<dbReference type="PANTHER" id="PTHR43386:SF1">
    <property type="entry name" value="D,D-DIPEPTIDE TRANSPORT SYSTEM PERMEASE PROTEIN DDPC-RELATED"/>
    <property type="match status" value="1"/>
</dbReference>
<organism evidence="11 12">
    <name type="scientific">Asaia krungthepensis NRIC 0535</name>
    <dbReference type="NCBI Taxonomy" id="1307925"/>
    <lineage>
        <taxon>Bacteria</taxon>
        <taxon>Pseudomonadati</taxon>
        <taxon>Pseudomonadota</taxon>
        <taxon>Alphaproteobacteria</taxon>
        <taxon>Acetobacterales</taxon>
        <taxon>Acetobacteraceae</taxon>
        <taxon>Asaia</taxon>
    </lineage>
</organism>
<comment type="similarity">
    <text evidence="9">Belongs to the binding-protein-dependent transport system permease family.</text>
</comment>
<dbReference type="Proteomes" id="UP001062776">
    <property type="component" value="Unassembled WGS sequence"/>
</dbReference>
<feature type="transmembrane region" description="Helical" evidence="9">
    <location>
        <begin position="290"/>
        <end position="315"/>
    </location>
</feature>
<evidence type="ECO:0000259" key="10">
    <source>
        <dbReference type="PROSITE" id="PS50928"/>
    </source>
</evidence>
<feature type="transmembrane region" description="Helical" evidence="9">
    <location>
        <begin position="152"/>
        <end position="174"/>
    </location>
</feature>
<feature type="transmembrane region" description="Helical" evidence="9">
    <location>
        <begin position="117"/>
        <end position="140"/>
    </location>
</feature>
<comment type="subcellular location">
    <subcellularLocation>
        <location evidence="1 9">Cell membrane</location>
        <topology evidence="1 9">Multi-pass membrane protein</topology>
    </subcellularLocation>
</comment>
<evidence type="ECO:0000313" key="11">
    <source>
        <dbReference type="EMBL" id="GBQ85380.1"/>
    </source>
</evidence>
<dbReference type="Gene3D" id="1.10.3720.10">
    <property type="entry name" value="MetI-like"/>
    <property type="match status" value="1"/>
</dbReference>
<evidence type="ECO:0000256" key="2">
    <source>
        <dbReference type="ARBA" id="ARBA00022448"/>
    </source>
</evidence>
<dbReference type="RefSeq" id="WP_373319269.1">
    <property type="nucleotide sequence ID" value="NZ_BAPV01000004.1"/>
</dbReference>
<keyword evidence="5" id="KW-0571">Peptide transport</keyword>
<feature type="transmembrane region" description="Helical" evidence="9">
    <location>
        <begin position="186"/>
        <end position="205"/>
    </location>
</feature>
<name>A0ABQ0PZE7_9PROT</name>
<dbReference type="PANTHER" id="PTHR43386">
    <property type="entry name" value="OLIGOPEPTIDE TRANSPORT SYSTEM PERMEASE PROTEIN APPC"/>
    <property type="match status" value="1"/>
</dbReference>
<accession>A0ABQ0PZE7</accession>
<comment type="caution">
    <text evidence="11">The sequence shown here is derived from an EMBL/GenBank/DDBJ whole genome shotgun (WGS) entry which is preliminary data.</text>
</comment>
<keyword evidence="4 9" id="KW-0812">Transmembrane</keyword>
<feature type="domain" description="ABC transmembrane type-1" evidence="10">
    <location>
        <begin position="113"/>
        <end position="315"/>
    </location>
</feature>
<keyword evidence="3" id="KW-1003">Cell membrane</keyword>
<dbReference type="Pfam" id="PF00528">
    <property type="entry name" value="BPD_transp_1"/>
    <property type="match status" value="1"/>
</dbReference>